<dbReference type="Pfam" id="PF00439">
    <property type="entry name" value="Bromodomain"/>
    <property type="match status" value="1"/>
</dbReference>
<feature type="region of interest" description="Disordered" evidence="3">
    <location>
        <begin position="1"/>
        <end position="21"/>
    </location>
</feature>
<dbReference type="SMART" id="SM00297">
    <property type="entry name" value="BROMO"/>
    <property type="match status" value="1"/>
</dbReference>
<dbReference type="GO" id="GO:0045944">
    <property type="term" value="P:positive regulation of transcription by RNA polymerase II"/>
    <property type="evidence" value="ECO:0007669"/>
    <property type="project" value="TreeGrafter"/>
</dbReference>
<feature type="region of interest" description="Disordered" evidence="3">
    <location>
        <begin position="59"/>
        <end position="84"/>
    </location>
</feature>
<feature type="domain" description="Bromo" evidence="4">
    <location>
        <begin position="278"/>
        <end position="357"/>
    </location>
</feature>
<dbReference type="InterPro" id="IPR001487">
    <property type="entry name" value="Bromodomain"/>
</dbReference>
<keyword evidence="1 2" id="KW-0103">Bromodomain</keyword>
<dbReference type="AlphaFoldDB" id="A0A7S2PJN2"/>
<feature type="region of interest" description="Disordered" evidence="3">
    <location>
        <begin position="700"/>
        <end position="727"/>
    </location>
</feature>
<dbReference type="Gene3D" id="1.20.920.10">
    <property type="entry name" value="Bromodomain-like"/>
    <property type="match status" value="1"/>
</dbReference>
<feature type="region of interest" description="Disordered" evidence="3">
    <location>
        <begin position="478"/>
        <end position="510"/>
    </location>
</feature>
<feature type="region of interest" description="Disordered" evidence="3">
    <location>
        <begin position="158"/>
        <end position="180"/>
    </location>
</feature>
<sequence>MSTHGMAECMDTDATSDADTFEKDKNQVEWSDEGHPFIGAEILRSGTVFYVQRFSPSVPLQEEQEQQQQREDDGGLASTNTPAGRRCRTVERRCRFKCTATGYNALYLTEAQVMAGMECYMAARVLPTQHSCPDLDNEAADLVKRLGFRLVLSEQLPSNSEDDAVDGNGNGNGDAKTTASSNVHVRPIIRKCAVAGVGRDKGRVLLLFDSTTAAAARQQCVWGTLLSRCTRMELDSDTGTYTGTNINNGKKKKQQWHVTWHGQSASLDEAMEILQAVQHHQKAYPFLEPVDPVAMNLPDYFKVVTQPMDLTTMEHKLTSGQYFEGFSNEVDVKKFQYDFDLVWNNAMAYNVEGSWIYKDAITMKKFANRQIETAFRAGKKNATAKESAYSARSMYYDPNSSEDDDAEPLSGAKASKLSSRQRSSFTTTSNPAAAIEPIVRMSLIEESLPVDTDGSAFTLPESWSVHHRSPIVPVSTTSAGAVSSSMRISRRAAAAQQSKQQRSGARKNNENPLASVLYLTTISTGSSSSAPVAVEHVACDRQEVEAVRELLHESYYAKEFQKRWKDIVKSAEAWTSKAPSTAAAGEMDYNTGITNEDEMMDIEVHADRNIGSSSIPSFANNVFPPWLGSVAHGRWEIRPPYINSAVQWVLRGLVESGHIIETDELGGGSNGAVMLANAYWRGYSAFDVLDDGNKRAAAVKKSRKAEEEEALERQKEKEASEMGEYERMRAERVARNQERLKALGLG</sequence>
<name>A0A7S2PJN2_9STRA</name>
<dbReference type="SUPFAM" id="SSF47370">
    <property type="entry name" value="Bromodomain"/>
    <property type="match status" value="1"/>
</dbReference>
<evidence type="ECO:0000256" key="1">
    <source>
        <dbReference type="ARBA" id="ARBA00023117"/>
    </source>
</evidence>
<feature type="compositionally biased region" description="Basic and acidic residues" evidence="3">
    <location>
        <begin position="711"/>
        <end position="727"/>
    </location>
</feature>
<feature type="compositionally biased region" description="Low complexity" evidence="3">
    <location>
        <begin position="418"/>
        <end position="429"/>
    </location>
</feature>
<dbReference type="InterPro" id="IPR036427">
    <property type="entry name" value="Bromodomain-like_sf"/>
</dbReference>
<dbReference type="PANTHER" id="PTHR45750:SF3">
    <property type="entry name" value="HISTONE ACETYLTRANSFERASE"/>
    <property type="match status" value="1"/>
</dbReference>
<accession>A0A7S2PJN2</accession>
<dbReference type="PANTHER" id="PTHR45750">
    <property type="entry name" value="GH11602P"/>
    <property type="match status" value="1"/>
</dbReference>
<dbReference type="EMBL" id="HBGY01028349">
    <property type="protein sequence ID" value="CAD9603578.1"/>
    <property type="molecule type" value="Transcribed_RNA"/>
</dbReference>
<evidence type="ECO:0000256" key="2">
    <source>
        <dbReference type="PROSITE-ProRule" id="PRU00035"/>
    </source>
</evidence>
<evidence type="ECO:0000313" key="5">
    <source>
        <dbReference type="EMBL" id="CAD9603578.1"/>
    </source>
</evidence>
<gene>
    <name evidence="5" type="ORF">LDAN0321_LOCUS17517</name>
</gene>
<feature type="compositionally biased region" description="Low complexity" evidence="3">
    <location>
        <begin position="478"/>
        <end position="503"/>
    </location>
</feature>
<evidence type="ECO:0000256" key="3">
    <source>
        <dbReference type="SAM" id="MobiDB-lite"/>
    </source>
</evidence>
<dbReference type="GO" id="GO:0000123">
    <property type="term" value="C:histone acetyltransferase complex"/>
    <property type="evidence" value="ECO:0007669"/>
    <property type="project" value="TreeGrafter"/>
</dbReference>
<dbReference type="InterPro" id="IPR037800">
    <property type="entry name" value="GCN5"/>
</dbReference>
<feature type="region of interest" description="Disordered" evidence="3">
    <location>
        <begin position="395"/>
        <end position="429"/>
    </location>
</feature>
<dbReference type="GO" id="GO:0010484">
    <property type="term" value="F:histone H3 acetyltransferase activity"/>
    <property type="evidence" value="ECO:0007669"/>
    <property type="project" value="TreeGrafter"/>
</dbReference>
<dbReference type="PRINTS" id="PR00503">
    <property type="entry name" value="BROMODOMAIN"/>
</dbReference>
<dbReference type="CDD" id="cd04369">
    <property type="entry name" value="Bromodomain"/>
    <property type="match status" value="1"/>
</dbReference>
<protein>
    <recommendedName>
        <fullName evidence="4">Bromo domain-containing protein</fullName>
    </recommendedName>
</protein>
<proteinExistence type="predicted"/>
<evidence type="ECO:0000259" key="4">
    <source>
        <dbReference type="PROSITE" id="PS50014"/>
    </source>
</evidence>
<dbReference type="PROSITE" id="PS50014">
    <property type="entry name" value="BROMODOMAIN_2"/>
    <property type="match status" value="1"/>
</dbReference>
<organism evidence="5">
    <name type="scientific">Leptocylindrus danicus</name>
    <dbReference type="NCBI Taxonomy" id="163516"/>
    <lineage>
        <taxon>Eukaryota</taxon>
        <taxon>Sar</taxon>
        <taxon>Stramenopiles</taxon>
        <taxon>Ochrophyta</taxon>
        <taxon>Bacillariophyta</taxon>
        <taxon>Coscinodiscophyceae</taxon>
        <taxon>Chaetocerotophycidae</taxon>
        <taxon>Leptocylindrales</taxon>
        <taxon>Leptocylindraceae</taxon>
        <taxon>Leptocylindrus</taxon>
    </lineage>
</organism>
<reference evidence="5" key="1">
    <citation type="submission" date="2021-01" db="EMBL/GenBank/DDBJ databases">
        <authorList>
            <person name="Corre E."/>
            <person name="Pelletier E."/>
            <person name="Niang G."/>
            <person name="Scheremetjew M."/>
            <person name="Finn R."/>
            <person name="Kale V."/>
            <person name="Holt S."/>
            <person name="Cochrane G."/>
            <person name="Meng A."/>
            <person name="Brown T."/>
            <person name="Cohen L."/>
        </authorList>
    </citation>
    <scope>NUCLEOTIDE SEQUENCE</scope>
    <source>
        <strain evidence="5">B650</strain>
    </source>
</reference>